<evidence type="ECO:0000313" key="1">
    <source>
        <dbReference type="EMBL" id="PWR71708.1"/>
    </source>
</evidence>
<reference evidence="1 2" key="1">
    <citation type="submission" date="2018-05" db="EMBL/GenBank/DDBJ databases">
        <title>Draft genome of Methanospirillum lacunae Ki8-1.</title>
        <authorList>
            <person name="Dueholm M.S."/>
            <person name="Nielsen P.H."/>
            <person name="Bakmann L.F."/>
            <person name="Otzen D.E."/>
        </authorList>
    </citation>
    <scope>NUCLEOTIDE SEQUENCE [LARGE SCALE GENOMIC DNA]</scope>
    <source>
        <strain evidence="1 2">Ki8-1</strain>
    </source>
</reference>
<sequence length="101" mass="11548">MILLWKIAQSLNVVNIIDRYTTRFETIEGLSPGKYLVTWAINRLIDPGSATQLDDWIQSTVLPDLAGMDVPDFTKDVNLKSLDSICSQPRRHSVYKVTFHR</sequence>
<proteinExistence type="predicted"/>
<dbReference type="AlphaFoldDB" id="A0A2V2N5B9"/>
<protein>
    <submittedName>
        <fullName evidence="1">Uncharacterized protein</fullName>
    </submittedName>
</protein>
<dbReference type="EMBL" id="QGMY01000008">
    <property type="protein sequence ID" value="PWR71708.1"/>
    <property type="molecule type" value="Genomic_DNA"/>
</dbReference>
<name>A0A2V2N5B9_9EURY</name>
<organism evidence="1 2">
    <name type="scientific">Methanospirillum lacunae</name>
    <dbReference type="NCBI Taxonomy" id="668570"/>
    <lineage>
        <taxon>Archaea</taxon>
        <taxon>Methanobacteriati</taxon>
        <taxon>Methanobacteriota</taxon>
        <taxon>Stenosarchaea group</taxon>
        <taxon>Methanomicrobia</taxon>
        <taxon>Methanomicrobiales</taxon>
        <taxon>Methanospirillaceae</taxon>
        <taxon>Methanospirillum</taxon>
    </lineage>
</organism>
<dbReference type="OrthoDB" id="134456at2157"/>
<dbReference type="GeneID" id="97550122"/>
<comment type="caution">
    <text evidence="1">The sequence shown here is derived from an EMBL/GenBank/DDBJ whole genome shotgun (WGS) entry which is preliminary data.</text>
</comment>
<keyword evidence="2" id="KW-1185">Reference proteome</keyword>
<gene>
    <name evidence="1" type="ORF">DK846_12760</name>
</gene>
<dbReference type="Proteomes" id="UP000245657">
    <property type="component" value="Unassembled WGS sequence"/>
</dbReference>
<accession>A0A2V2N5B9</accession>
<evidence type="ECO:0000313" key="2">
    <source>
        <dbReference type="Proteomes" id="UP000245657"/>
    </source>
</evidence>
<dbReference type="RefSeq" id="WP_109969327.1">
    <property type="nucleotide sequence ID" value="NZ_CP176093.1"/>
</dbReference>